<evidence type="ECO:0000313" key="2">
    <source>
        <dbReference type="Proteomes" id="UP000095228"/>
    </source>
</evidence>
<sequence>MNHRLFRTLVLASSLGFLAGCQSVESRIKEKPEVYAGLDLETQDKIQQGIIDIGFTPDMVYLALGEPSQKRETKTENGRTQTWIYNTYYNRYDGSQMVGYHRRVYYDPYLRSYRVHYRPAFADTYREEVQENIRITFQNGKATVIEQAKD</sequence>
<organism evidence="1 2">
    <name type="scientific">Lacunisphaera limnophila</name>
    <dbReference type="NCBI Taxonomy" id="1838286"/>
    <lineage>
        <taxon>Bacteria</taxon>
        <taxon>Pseudomonadati</taxon>
        <taxon>Verrucomicrobiota</taxon>
        <taxon>Opitutia</taxon>
        <taxon>Opitutales</taxon>
        <taxon>Opitutaceae</taxon>
        <taxon>Lacunisphaera</taxon>
    </lineage>
</organism>
<dbReference type="STRING" id="1838286.Verru16b_00804"/>
<dbReference type="EMBL" id="CP016094">
    <property type="protein sequence ID" value="AOS43749.1"/>
    <property type="molecule type" value="Genomic_DNA"/>
</dbReference>
<dbReference type="KEGG" id="obg:Verru16b_00804"/>
<name>A0A1D8ASA8_9BACT</name>
<dbReference type="AlphaFoldDB" id="A0A1D8ASA8"/>
<dbReference type="Proteomes" id="UP000095228">
    <property type="component" value="Chromosome"/>
</dbReference>
<evidence type="ECO:0000313" key="1">
    <source>
        <dbReference type="EMBL" id="AOS43749.1"/>
    </source>
</evidence>
<gene>
    <name evidence="1" type="ORF">Verru16b_00804</name>
</gene>
<accession>A0A1D8ASA8</accession>
<proteinExistence type="predicted"/>
<keyword evidence="2" id="KW-1185">Reference proteome</keyword>
<protein>
    <submittedName>
        <fullName evidence="1">Uncharacterized protein</fullName>
    </submittedName>
</protein>
<reference evidence="1 2" key="1">
    <citation type="submission" date="2016-06" db="EMBL/GenBank/DDBJ databases">
        <title>Three novel species with peptidoglycan cell walls form the new genus Lacunisphaera gen. nov. in the family Opitutaceae of the verrucomicrobial subdivision 4.</title>
        <authorList>
            <person name="Rast P."/>
            <person name="Gloeckner I."/>
            <person name="Jogler M."/>
            <person name="Boedeker C."/>
            <person name="Jeske O."/>
            <person name="Wiegand S."/>
            <person name="Reinhardt R."/>
            <person name="Schumann P."/>
            <person name="Rohde M."/>
            <person name="Spring S."/>
            <person name="Gloeckner F.O."/>
            <person name="Jogler C."/>
        </authorList>
    </citation>
    <scope>NUCLEOTIDE SEQUENCE [LARGE SCALE GENOMIC DNA]</scope>
    <source>
        <strain evidence="1 2">IG16b</strain>
    </source>
</reference>
<dbReference type="PROSITE" id="PS51257">
    <property type="entry name" value="PROKAR_LIPOPROTEIN"/>
    <property type="match status" value="1"/>
</dbReference>
<dbReference type="OrthoDB" id="193751at2"/>
<dbReference type="RefSeq" id="WP_069961076.1">
    <property type="nucleotide sequence ID" value="NZ_CP016094.1"/>
</dbReference>